<dbReference type="Gene3D" id="1.20.1280.50">
    <property type="match status" value="1"/>
</dbReference>
<comment type="caution">
    <text evidence="1">The sequence shown here is derived from an EMBL/GenBank/DDBJ whole genome shotgun (WGS) entry which is preliminary data.</text>
</comment>
<dbReference type="AlphaFoldDB" id="A0A401H6K3"/>
<proteinExistence type="predicted"/>
<dbReference type="STRING" id="139825.A0A401H6K3"/>
<sequence>MEYYGHSLSQSLSEAQSLATSFCGASRRHESIAILESLDRILVSALSTARSAINALSTINTCPDDVVGLILQHAAVNVEARFGLGFRWPFAPPCPTWELITLTHVCRHWRSLLLNLPLLWTHIDIGNPLAYRDLVSTFLQRSGAAPLKVYIKKPSLYYSLPGESESIETLLDALSPRIQELHVHRDALGLERPFPALEILTLESAGRLPAILFDGAAPQLRALTMIYIVSLPTNHFPSLTRLYVGNFAWLSHLYSSVTLSQLAVFLRGCNALEELAVYRMDFEVSTADDALPPVALGHLCRLSLGCTSAIVTGWFFDHIEASPAVAIRVFDLGPFHYHAALAVTYPPQLRTPTLLHLRQCFEPAVTIANSSSAVRFEYIPPSPNCGWGIFPWSSWPVSTVEELHIDHSSGEPEAGFHLLLDVLPSLSLLVYRGKLKPLIHLLGLLSASHGPPGPLCPALKTLHISLKADLSALHVLDDFAATRARSGFPLSEVIIEYSSRGALNNDLLPGLSLIKSVQCVR</sequence>
<evidence type="ECO:0000313" key="2">
    <source>
        <dbReference type="Proteomes" id="UP000287166"/>
    </source>
</evidence>
<dbReference type="SUPFAM" id="SSF81383">
    <property type="entry name" value="F-box domain"/>
    <property type="match status" value="1"/>
</dbReference>
<keyword evidence="2" id="KW-1185">Reference proteome</keyword>
<dbReference type="EMBL" id="BFAD01000018">
    <property type="protein sequence ID" value="GBE90011.1"/>
    <property type="molecule type" value="Genomic_DNA"/>
</dbReference>
<dbReference type="Proteomes" id="UP000287166">
    <property type="component" value="Unassembled WGS sequence"/>
</dbReference>
<protein>
    <submittedName>
        <fullName evidence="1">Uncharacterized protein</fullName>
    </submittedName>
</protein>
<dbReference type="GeneID" id="38786928"/>
<organism evidence="1 2">
    <name type="scientific">Sparassis crispa</name>
    <dbReference type="NCBI Taxonomy" id="139825"/>
    <lineage>
        <taxon>Eukaryota</taxon>
        <taxon>Fungi</taxon>
        <taxon>Dikarya</taxon>
        <taxon>Basidiomycota</taxon>
        <taxon>Agaricomycotina</taxon>
        <taxon>Agaricomycetes</taxon>
        <taxon>Polyporales</taxon>
        <taxon>Sparassidaceae</taxon>
        <taxon>Sparassis</taxon>
    </lineage>
</organism>
<dbReference type="OrthoDB" id="2754196at2759"/>
<dbReference type="InParanoid" id="A0A401H6K3"/>
<dbReference type="RefSeq" id="XP_027620924.1">
    <property type="nucleotide sequence ID" value="XM_027765123.1"/>
</dbReference>
<gene>
    <name evidence="1" type="ORF">SCP_1800330</name>
</gene>
<dbReference type="InterPro" id="IPR036047">
    <property type="entry name" value="F-box-like_dom_sf"/>
</dbReference>
<reference evidence="1 2" key="1">
    <citation type="journal article" date="2018" name="Sci. Rep.">
        <title>Genome sequence of the cauliflower mushroom Sparassis crispa (Hanabiratake) and its association with beneficial usage.</title>
        <authorList>
            <person name="Kiyama R."/>
            <person name="Furutani Y."/>
            <person name="Kawaguchi K."/>
            <person name="Nakanishi T."/>
        </authorList>
    </citation>
    <scope>NUCLEOTIDE SEQUENCE [LARGE SCALE GENOMIC DNA]</scope>
</reference>
<evidence type="ECO:0000313" key="1">
    <source>
        <dbReference type="EMBL" id="GBE90011.1"/>
    </source>
</evidence>
<accession>A0A401H6K3</accession>
<name>A0A401H6K3_9APHY</name>